<dbReference type="Pfam" id="PF13148">
    <property type="entry name" value="DUF3987"/>
    <property type="match status" value="1"/>
</dbReference>
<proteinExistence type="predicted"/>
<evidence type="ECO:0000313" key="1">
    <source>
        <dbReference type="EMBL" id="ALI59278.1"/>
    </source>
</evidence>
<sequence>MKSPRELIFFGALTAVSIAVQGLFDVRKPTGQCAPVSLMLLVLADSGERKSSSGNIFLDPVREFQRDQDVAWGDKFNKWMVEERIWGTKNKEIFKFIAKAARSGQSSLYWEDMAHEHEKAKPVRPRRFKILYDDATSEALMWGMFQDTPVAGLVSTEGDLRNRAFNDLSKQNSLWSGDPITVDRKTAECFELKDARLTVSFMTQPTSFERYVRANGEMLRGSGLWARFLVCQPLSTQGCREIDSSTVSWEHRKRFSARIKELLQENVVMLEGPEHTRQPIGFSPSAADLWVEVFNEIEGEIKQGGRFEGAGDLASKLADNISRVAALVHIFEGEGDEISLEALRFSIDFCAWCSDEFYRIFMPPKESELDAEELLDWLKGHWDKGFDEVRKNTILQYGPRRLRSKERLDAALAELESTGDVSVFKRDRSWIVDFSGVDY</sequence>
<dbReference type="AlphaFoldDB" id="A0A0N9ZQ08"/>
<name>A0A0N9ZQ08_PSEAI</name>
<gene>
    <name evidence="1" type="ORF">CCBH4851_00578</name>
</gene>
<dbReference type="InterPro" id="IPR025048">
    <property type="entry name" value="DUF3987"/>
</dbReference>
<organism evidence="1">
    <name type="scientific">Pseudomonas aeruginosa</name>
    <dbReference type="NCBI Taxonomy" id="287"/>
    <lineage>
        <taxon>Bacteria</taxon>
        <taxon>Pseudomonadati</taxon>
        <taxon>Pseudomonadota</taxon>
        <taxon>Gammaproteobacteria</taxon>
        <taxon>Pseudomonadales</taxon>
        <taxon>Pseudomonadaceae</taxon>
        <taxon>Pseudomonas</taxon>
    </lineage>
</organism>
<accession>A0A0N9ZQ08</accession>
<dbReference type="EMBL" id="KT454971">
    <property type="protein sequence ID" value="ALI59278.1"/>
    <property type="molecule type" value="Genomic_DNA"/>
</dbReference>
<evidence type="ECO:0008006" key="2">
    <source>
        <dbReference type="Google" id="ProtNLM"/>
    </source>
</evidence>
<protein>
    <recommendedName>
        <fullName evidence="2">DUF3987 domain-containing protein</fullName>
    </recommendedName>
</protein>
<reference evidence="1" key="1">
    <citation type="submission" date="2015-08" db="EMBL/GenBank/DDBJ databases">
        <title>Pseudomonas aeruginosa strain CCBH4851 chromosome region.</title>
        <authorList>
            <person name="Silveira M.C."/>
            <person name="Carvalho-Assef A.P.D."/>
            <person name="Albano R.M."/>
        </authorList>
    </citation>
    <scope>NUCLEOTIDE SEQUENCE</scope>
    <source>
        <strain evidence="1">CCBH4851</strain>
    </source>
</reference>